<evidence type="ECO:0008006" key="4">
    <source>
        <dbReference type="Google" id="ProtNLM"/>
    </source>
</evidence>
<keyword evidence="1" id="KW-1133">Transmembrane helix</keyword>
<dbReference type="RefSeq" id="WP_015184804.1">
    <property type="nucleotide sequence ID" value="NC_019738.1"/>
</dbReference>
<dbReference type="AlphaFoldDB" id="K9WLL6"/>
<name>K9WLL6_9CYAN</name>
<keyword evidence="3" id="KW-1185">Reference proteome</keyword>
<dbReference type="KEGG" id="mic:Mic7113_5009"/>
<dbReference type="HOGENOM" id="CLU_3292490_0_0_3"/>
<evidence type="ECO:0000313" key="2">
    <source>
        <dbReference type="EMBL" id="AFZ20669.1"/>
    </source>
</evidence>
<evidence type="ECO:0000313" key="3">
    <source>
        <dbReference type="Proteomes" id="UP000010471"/>
    </source>
</evidence>
<proteinExistence type="predicted"/>
<accession>K9WLL6</accession>
<sequence length="40" mass="4490">MLIEQLVINPLVFFRIIVIVIASVCLHELAHGWAAVIPIH</sequence>
<protein>
    <recommendedName>
        <fullName evidence="4">Site-2 protease family protein</fullName>
    </recommendedName>
</protein>
<organism evidence="2 3">
    <name type="scientific">Allocoleopsis franciscana PCC 7113</name>
    <dbReference type="NCBI Taxonomy" id="1173027"/>
    <lineage>
        <taxon>Bacteria</taxon>
        <taxon>Bacillati</taxon>
        <taxon>Cyanobacteriota</taxon>
        <taxon>Cyanophyceae</taxon>
        <taxon>Coleofasciculales</taxon>
        <taxon>Coleofasciculaceae</taxon>
        <taxon>Allocoleopsis</taxon>
        <taxon>Allocoleopsis franciscana</taxon>
    </lineage>
</organism>
<keyword evidence="1" id="KW-0812">Transmembrane</keyword>
<keyword evidence="1" id="KW-0472">Membrane</keyword>
<dbReference type="Proteomes" id="UP000010471">
    <property type="component" value="Chromosome"/>
</dbReference>
<dbReference type="EMBL" id="CP003630">
    <property type="protein sequence ID" value="AFZ20669.1"/>
    <property type="molecule type" value="Genomic_DNA"/>
</dbReference>
<gene>
    <name evidence="2" type="ORF">Mic7113_5009</name>
</gene>
<reference evidence="2 3" key="1">
    <citation type="submission" date="2012-06" db="EMBL/GenBank/DDBJ databases">
        <title>Finished chromosome of genome of Microcoleus sp. PCC 7113.</title>
        <authorList>
            <consortium name="US DOE Joint Genome Institute"/>
            <person name="Gugger M."/>
            <person name="Coursin T."/>
            <person name="Rippka R."/>
            <person name="Tandeau De Marsac N."/>
            <person name="Huntemann M."/>
            <person name="Wei C.-L."/>
            <person name="Han J."/>
            <person name="Detter J.C."/>
            <person name="Han C."/>
            <person name="Tapia R."/>
            <person name="Chen A."/>
            <person name="Kyrpides N."/>
            <person name="Mavromatis K."/>
            <person name="Markowitz V."/>
            <person name="Szeto E."/>
            <person name="Ivanova N."/>
            <person name="Pagani I."/>
            <person name="Pati A."/>
            <person name="Goodwin L."/>
            <person name="Nordberg H.P."/>
            <person name="Cantor M.N."/>
            <person name="Hua S.X."/>
            <person name="Woyke T."/>
            <person name="Kerfeld C.A."/>
        </authorList>
    </citation>
    <scope>NUCLEOTIDE SEQUENCE [LARGE SCALE GENOMIC DNA]</scope>
    <source>
        <strain evidence="2 3">PCC 7113</strain>
    </source>
</reference>
<evidence type="ECO:0000256" key="1">
    <source>
        <dbReference type="SAM" id="Phobius"/>
    </source>
</evidence>
<feature type="transmembrane region" description="Helical" evidence="1">
    <location>
        <begin position="12"/>
        <end position="34"/>
    </location>
</feature>